<dbReference type="EMBL" id="JPGN01000020">
    <property type="protein sequence ID" value="KFI20471.1"/>
    <property type="molecule type" value="Genomic_DNA"/>
</dbReference>
<sequence>MMTLPAELVEFMDGVALVLGLDLRLMAIPMKLTMAVGTASPAPSYSSMDDWIARKFRTSPAASGQWH</sequence>
<evidence type="ECO:0000313" key="2">
    <source>
        <dbReference type="Proteomes" id="UP000028839"/>
    </source>
</evidence>
<gene>
    <name evidence="1" type="ORF">IB75_03135</name>
</gene>
<reference evidence="1 2" key="1">
    <citation type="submission" date="2014-07" db="EMBL/GenBank/DDBJ databases">
        <title>Comparative analysis of Nitrosococcus oceani genome inventories of strains from Pacific and Atlantic gyres.</title>
        <authorList>
            <person name="Lim C.K."/>
            <person name="Wang L."/>
            <person name="Sayavedra-Soto L.A."/>
            <person name="Klotz M.G."/>
        </authorList>
    </citation>
    <scope>NUCLEOTIDE SEQUENCE [LARGE SCALE GENOMIC DNA]</scope>
    <source>
        <strain evidence="1 2">C-27</strain>
    </source>
</reference>
<dbReference type="AlphaFoldDB" id="A0A0E2Z5B0"/>
<evidence type="ECO:0000313" key="1">
    <source>
        <dbReference type="EMBL" id="KFI20471.1"/>
    </source>
</evidence>
<accession>A0A0E2Z5B0</accession>
<proteinExistence type="predicted"/>
<name>A0A0E2Z5B0_9GAMM</name>
<protein>
    <submittedName>
        <fullName evidence="1">Uncharacterized protein</fullName>
    </submittedName>
</protein>
<organism evidence="1 2">
    <name type="scientific">Nitrosococcus oceani C-27</name>
    <dbReference type="NCBI Taxonomy" id="314279"/>
    <lineage>
        <taxon>Bacteria</taxon>
        <taxon>Pseudomonadati</taxon>
        <taxon>Pseudomonadota</taxon>
        <taxon>Gammaproteobacteria</taxon>
        <taxon>Chromatiales</taxon>
        <taxon>Chromatiaceae</taxon>
        <taxon>Nitrosococcus</taxon>
    </lineage>
</organism>
<comment type="caution">
    <text evidence="1">The sequence shown here is derived from an EMBL/GenBank/DDBJ whole genome shotgun (WGS) entry which is preliminary data.</text>
</comment>
<dbReference type="Proteomes" id="UP000028839">
    <property type="component" value="Unassembled WGS sequence"/>
</dbReference>
<dbReference type="HOGENOM" id="CLU_205281_0_0_6"/>